<gene>
    <name evidence="1" type="ORF">BDM02DRAFT_3173052</name>
</gene>
<proteinExistence type="predicted"/>
<keyword evidence="2" id="KW-1185">Reference proteome</keyword>
<comment type="caution">
    <text evidence="1">The sequence shown here is derived from an EMBL/GenBank/DDBJ whole genome shotgun (WGS) entry which is preliminary data.</text>
</comment>
<dbReference type="EMBL" id="MU118088">
    <property type="protein sequence ID" value="KAF9645512.1"/>
    <property type="molecule type" value="Genomic_DNA"/>
</dbReference>
<evidence type="ECO:0000313" key="1">
    <source>
        <dbReference type="EMBL" id="KAF9645512.1"/>
    </source>
</evidence>
<sequence length="1626" mass="181680">MQEEQDTCRICSAPAEPDQPLFHPCKCSGTIRYIHQDCLTTWLTHSKKQHCDVCKHPYSFTKVYASDMPKQLPLLLVLRKLVQQFFSVLLFSIRAILVACIWLAVLPWITLWTWRAYFAVGDVTAFWIADIPRPPIPHDREEPSPAFNVTLFSNLSDPNTSLVSVISSHPVWKTLAADIFLGQIIASLIVLTFVAVFLLREWVSQNARPGVFEDVDVLPQADAPPPEPNANELQDRQPDEPAPPPIAPRPETPPPPIEPIPPPAFIPEPQQRRAIHRRAVPRRIHEIRAKGNLDKAGTDGIMDEEGNPKHSVRFRSRLSPIDSSSDSDEEGPKSEAIPCPLYSGSNATLREAHEEARRRREAAALVDTSPPLTNPEETKFTFTATLPAESRTWNELSSMSSLDAPLPDLNLRPSSPISIPPTSTFGRRAIPNDTVPPRPSSLPSTPRYKFGSPGSQSQESFFPSTTPSSTLPTTSPPLPYPLIPRRPPMPSATIPSPQAIALSSPGAGPSSGKRWLGSAPASPSLASYIAPEELEVTSTKLYQDYFDLPVDIEEGTSGIGSGGVDRKTNHDEYEGMKELPKDERGNYVEDDESDTSLSDLGEGTSIGGLFGLAARQADNGGALERSEPVPERRERVDKELEDDFDPGDFPTYFPDGNRDLMEGRGRDPDNLLFSDSEDEDDDAQDLGHLDHILRDGAPVGLRIREVRPGAVENLAEGAGGVGQQDGVGNGVVNPPANDQVDPVGPAQEVNEEMEPNLDDDMEGAMEAIGLRGPVLTVLQNAALMVLILDTTIGFSILLPFTLGKSTALLTLNPRRTIQLAHLPIRGIRFVTDPIVDMVGLMLQIVLFGPLLRTCQRLADAGFFSFVLGEDRVGYVTKALISMYQRGLDLALLAHGRFGEIISALEFGGTPTFDTPSNSLLDKSFNSVLGRLVEPYFASFGQEVRSTAERIANWWIRTSLGRGPVEKAFAIVYGYLLIGISLAVYMNILTVGTIKTAEKALRTAVRQQLLVVKVATFIIIELIIFPLGCGVILDLCTIWFFPEVSLKARLVFMQYASLTATFYHWVVGTMFMYMFAILLGGCRQIMRSGAMWFIKDPQNQNMHPIRDILERPTFTHLYKLFQSAIMYALVVVCGVGHVSLVVQIFTPSLLPFRWKPREPLSTVPYDLVFMHLILPYTIHYFRPRTAARQVGTVLWRWLSRKLRVSSYMFGERHLAEEETSKGFFSFWPKNAAKSNTQEPRREGGWRRVPANDNVAIVRGVRATVEVTEDGQPINEAEARLLKLQNAEAERHNRNVDEDYAVVYIPPHFKYRIVIFILAVWSVCCIAIAAMLAGPVLLGRRFFLLFAVREVHDGYSFVVGFHLLWGCWLVAQAIERLDRHRQRKENGSRARWPLFFAKRSSLWVAQASYMAFFLVFVIPTLIALVMEMYVLLPIKLIYDPNLVVKVKLAEMWVLGLFYTKIILRLPGFEAPQRMNEGIQRINRNGWSRPDPMTATKEVIGPAVGGLLAMLAFPVGMLWMFKLLINYRITDRALFISIYPGVFTGVGVVRGILGLRNAYLKWSQTVRDKEFLVEMRLRNLEPEETKEKVEEKKEEQEQEEAAVGDLPVLDLIENQSDGESDNEEERFLL</sequence>
<name>A0ACB6Z7K3_THEGA</name>
<reference evidence="1" key="1">
    <citation type="submission" date="2019-10" db="EMBL/GenBank/DDBJ databases">
        <authorList>
            <consortium name="DOE Joint Genome Institute"/>
            <person name="Kuo A."/>
            <person name="Miyauchi S."/>
            <person name="Kiss E."/>
            <person name="Drula E."/>
            <person name="Kohler A."/>
            <person name="Sanchez-Garcia M."/>
            <person name="Andreopoulos B."/>
            <person name="Barry K.W."/>
            <person name="Bonito G."/>
            <person name="Buee M."/>
            <person name="Carver A."/>
            <person name="Chen C."/>
            <person name="Cichocki N."/>
            <person name="Clum A."/>
            <person name="Culley D."/>
            <person name="Crous P.W."/>
            <person name="Fauchery L."/>
            <person name="Girlanda M."/>
            <person name="Hayes R."/>
            <person name="Keri Z."/>
            <person name="Labutti K."/>
            <person name="Lipzen A."/>
            <person name="Lombard V."/>
            <person name="Magnuson J."/>
            <person name="Maillard F."/>
            <person name="Morin E."/>
            <person name="Murat C."/>
            <person name="Nolan M."/>
            <person name="Ohm R."/>
            <person name="Pangilinan J."/>
            <person name="Pereira M."/>
            <person name="Perotto S."/>
            <person name="Peter M."/>
            <person name="Riley R."/>
            <person name="Sitrit Y."/>
            <person name="Stielow B."/>
            <person name="Szollosi G."/>
            <person name="Zifcakova L."/>
            <person name="Stursova M."/>
            <person name="Spatafora J.W."/>
            <person name="Tedersoo L."/>
            <person name="Vaario L.-M."/>
            <person name="Yamada A."/>
            <person name="Yan M."/>
            <person name="Wang P."/>
            <person name="Xu J."/>
            <person name="Bruns T."/>
            <person name="Baldrian P."/>
            <person name="Vilgalys R."/>
            <person name="Henrissat B."/>
            <person name="Grigoriev I.V."/>
            <person name="Hibbett D."/>
            <person name="Nagy L.G."/>
            <person name="Martin F.M."/>
        </authorList>
    </citation>
    <scope>NUCLEOTIDE SEQUENCE</scope>
    <source>
        <strain evidence="1">P2</strain>
    </source>
</reference>
<dbReference type="Proteomes" id="UP000886501">
    <property type="component" value="Unassembled WGS sequence"/>
</dbReference>
<reference evidence="1" key="2">
    <citation type="journal article" date="2020" name="Nat. Commun.">
        <title>Large-scale genome sequencing of mycorrhizal fungi provides insights into the early evolution of symbiotic traits.</title>
        <authorList>
            <person name="Miyauchi S."/>
            <person name="Kiss E."/>
            <person name="Kuo A."/>
            <person name="Drula E."/>
            <person name="Kohler A."/>
            <person name="Sanchez-Garcia M."/>
            <person name="Morin E."/>
            <person name="Andreopoulos B."/>
            <person name="Barry K.W."/>
            <person name="Bonito G."/>
            <person name="Buee M."/>
            <person name="Carver A."/>
            <person name="Chen C."/>
            <person name="Cichocki N."/>
            <person name="Clum A."/>
            <person name="Culley D."/>
            <person name="Crous P.W."/>
            <person name="Fauchery L."/>
            <person name="Girlanda M."/>
            <person name="Hayes R.D."/>
            <person name="Keri Z."/>
            <person name="LaButti K."/>
            <person name="Lipzen A."/>
            <person name="Lombard V."/>
            <person name="Magnuson J."/>
            <person name="Maillard F."/>
            <person name="Murat C."/>
            <person name="Nolan M."/>
            <person name="Ohm R.A."/>
            <person name="Pangilinan J."/>
            <person name="Pereira M.F."/>
            <person name="Perotto S."/>
            <person name="Peter M."/>
            <person name="Pfister S."/>
            <person name="Riley R."/>
            <person name="Sitrit Y."/>
            <person name="Stielow J.B."/>
            <person name="Szollosi G."/>
            <person name="Zifcakova L."/>
            <person name="Stursova M."/>
            <person name="Spatafora J.W."/>
            <person name="Tedersoo L."/>
            <person name="Vaario L.M."/>
            <person name="Yamada A."/>
            <person name="Yan M."/>
            <person name="Wang P."/>
            <person name="Xu J."/>
            <person name="Bruns T."/>
            <person name="Baldrian P."/>
            <person name="Vilgalys R."/>
            <person name="Dunand C."/>
            <person name="Henrissat B."/>
            <person name="Grigoriev I.V."/>
            <person name="Hibbett D."/>
            <person name="Nagy L.G."/>
            <person name="Martin F.M."/>
        </authorList>
    </citation>
    <scope>NUCLEOTIDE SEQUENCE</scope>
    <source>
        <strain evidence="1">P2</strain>
    </source>
</reference>
<evidence type="ECO:0000313" key="2">
    <source>
        <dbReference type="Proteomes" id="UP000886501"/>
    </source>
</evidence>
<organism evidence="1 2">
    <name type="scientific">Thelephora ganbajun</name>
    <name type="common">Ganba fungus</name>
    <dbReference type="NCBI Taxonomy" id="370292"/>
    <lineage>
        <taxon>Eukaryota</taxon>
        <taxon>Fungi</taxon>
        <taxon>Dikarya</taxon>
        <taxon>Basidiomycota</taxon>
        <taxon>Agaricomycotina</taxon>
        <taxon>Agaricomycetes</taxon>
        <taxon>Thelephorales</taxon>
        <taxon>Thelephoraceae</taxon>
        <taxon>Thelephora</taxon>
    </lineage>
</organism>
<accession>A0ACB6Z7K3</accession>
<protein>
    <submittedName>
        <fullName evidence="1">Uncharacterized protein</fullName>
    </submittedName>
</protein>